<feature type="compositionally biased region" description="Gly residues" evidence="1">
    <location>
        <begin position="23"/>
        <end position="34"/>
    </location>
</feature>
<evidence type="ECO:0000313" key="2">
    <source>
        <dbReference type="EMBL" id="AQK75766.1"/>
    </source>
</evidence>
<proteinExistence type="predicted"/>
<feature type="region of interest" description="Disordered" evidence="1">
    <location>
        <begin position="17"/>
        <end position="75"/>
    </location>
</feature>
<dbReference type="EMBL" id="CM000781">
    <property type="protein sequence ID" value="AQK75766.1"/>
    <property type="molecule type" value="Genomic_DNA"/>
</dbReference>
<protein>
    <submittedName>
        <fullName evidence="2">Diphosphomevalonate decarboxylase MVD2</fullName>
    </submittedName>
</protein>
<name>A0A1D6HN91_MAIZE</name>
<feature type="compositionally biased region" description="Basic residues" evidence="1">
    <location>
        <begin position="56"/>
        <end position="75"/>
    </location>
</feature>
<gene>
    <name evidence="2" type="ORF">ZEAMMB73_Zm00001d018377</name>
</gene>
<sequence length="176" mass="19294">MPTNFPFWQGIIGRRAARSERSNGGGGGAVGAHGNGADADQHCGDQVLGEAGRGAHPPHQRQHQRNARPRPSLRHHHCRRQPLIPFRPHVAQWQGVSSPVPLLCSLICLYRCFVTSVVCSLGREKTVNEGSMTEESHRYLILNRGDSSPCISSISMPTKSALHAFCFLRVTLESGR</sequence>
<evidence type="ECO:0000256" key="1">
    <source>
        <dbReference type="SAM" id="MobiDB-lite"/>
    </source>
</evidence>
<accession>A0A1D6HN91</accession>
<organism evidence="2">
    <name type="scientific">Zea mays</name>
    <name type="common">Maize</name>
    <dbReference type="NCBI Taxonomy" id="4577"/>
    <lineage>
        <taxon>Eukaryota</taxon>
        <taxon>Viridiplantae</taxon>
        <taxon>Streptophyta</taxon>
        <taxon>Embryophyta</taxon>
        <taxon>Tracheophyta</taxon>
        <taxon>Spermatophyta</taxon>
        <taxon>Magnoliopsida</taxon>
        <taxon>Liliopsida</taxon>
        <taxon>Poales</taxon>
        <taxon>Poaceae</taxon>
        <taxon>PACMAD clade</taxon>
        <taxon>Panicoideae</taxon>
        <taxon>Andropogonodae</taxon>
        <taxon>Andropogoneae</taxon>
        <taxon>Tripsacinae</taxon>
        <taxon>Zea</taxon>
    </lineage>
</organism>
<reference evidence="2" key="1">
    <citation type="submission" date="2015-12" db="EMBL/GenBank/DDBJ databases">
        <title>Update maize B73 reference genome by single molecule sequencing technologies.</title>
        <authorList>
            <consortium name="Maize Genome Sequencing Project"/>
            <person name="Ware D."/>
        </authorList>
    </citation>
    <scope>NUCLEOTIDE SEQUENCE</scope>
    <source>
        <tissue evidence="2">Seedling</tissue>
    </source>
</reference>
<dbReference type="AlphaFoldDB" id="A0A1D6HN91"/>